<dbReference type="RefSeq" id="WP_125023986.1">
    <property type="nucleotide sequence ID" value="NZ_CP034159.1"/>
</dbReference>
<protein>
    <submittedName>
        <fullName evidence="1">Uncharacterized protein</fullName>
    </submittedName>
</protein>
<dbReference type="Proteomes" id="UP000270185">
    <property type="component" value="Chromosome"/>
</dbReference>
<proteinExistence type="predicted"/>
<keyword evidence="2" id="KW-1185">Reference proteome</keyword>
<dbReference type="OrthoDB" id="1431448at2"/>
<name>A0A3G8XIW8_9FLAO</name>
<dbReference type="AlphaFoldDB" id="A0A3G8XIW8"/>
<dbReference type="KEGG" id="ccas:EIB73_07300"/>
<evidence type="ECO:0000313" key="2">
    <source>
        <dbReference type="Proteomes" id="UP000270185"/>
    </source>
</evidence>
<reference evidence="2" key="1">
    <citation type="submission" date="2018-11" db="EMBL/GenBank/DDBJ databases">
        <title>Proposal to divide the Flavobacteriaceae and reorganize its genera based on Amino Acid Identity values calculated from whole genome sequences.</title>
        <authorList>
            <person name="Nicholson A.C."/>
            <person name="Gulvik C.A."/>
            <person name="Whitney A.M."/>
            <person name="Humrighouse B.W."/>
            <person name="Bell M."/>
            <person name="Holmes B."/>
            <person name="Steigerwalt A.G."/>
            <person name="Villarma A."/>
            <person name="Sheth M."/>
            <person name="Batra D."/>
            <person name="Pryor J."/>
            <person name="Bernardet J.-F."/>
            <person name="Hugo C."/>
            <person name="Kampfer P."/>
            <person name="Newman J.D."/>
            <person name="McQuiston J.R."/>
        </authorList>
    </citation>
    <scope>NUCLEOTIDE SEQUENCE [LARGE SCALE GENOMIC DNA]</scope>
    <source>
        <strain evidence="2">G0081</strain>
    </source>
</reference>
<accession>A0A3G8XIW8</accession>
<gene>
    <name evidence="1" type="ORF">EIB73_07300</name>
</gene>
<dbReference type="EMBL" id="CP034159">
    <property type="protein sequence ID" value="AZI32989.1"/>
    <property type="molecule type" value="Genomic_DNA"/>
</dbReference>
<evidence type="ECO:0000313" key="1">
    <source>
        <dbReference type="EMBL" id="AZI32989.1"/>
    </source>
</evidence>
<organism evidence="1 2">
    <name type="scientific">Kaistella carnis</name>
    <dbReference type="NCBI Taxonomy" id="1241979"/>
    <lineage>
        <taxon>Bacteria</taxon>
        <taxon>Pseudomonadati</taxon>
        <taxon>Bacteroidota</taxon>
        <taxon>Flavobacteriia</taxon>
        <taxon>Flavobacteriales</taxon>
        <taxon>Weeksellaceae</taxon>
        <taxon>Chryseobacterium group</taxon>
        <taxon>Kaistella</taxon>
    </lineage>
</organism>
<sequence length="285" mass="33904">MEKFFEVKKHTYPKVQKGSANSYEDLVDKLIKNQFENKITIGEIHNTIKSYIDEENLFFLRNYNTASKDNYHNLRRGFKIYFEKENLNIAFCDNTFVMLFNAMKLFDLSYSMENLKNLFNQNKLICAFITTKEERELSFYKNAGAIITNSKFNANGWQLSHLHTVNFCNFSEIIVNSDRNDWSNDHNTRIDLNTEFDDESIKKIKAHFVRLIHPLNSFLIPKNKLIKYFGKRLGEEQELLQHVENYISKEFPKIYDEFKDMAMIKEVNNPNIISNNIQINWKNKK</sequence>